<dbReference type="SUPFAM" id="SSF54001">
    <property type="entry name" value="Cysteine proteinases"/>
    <property type="match status" value="1"/>
</dbReference>
<comment type="caution">
    <text evidence="3">The sequence shown here is derived from an EMBL/GenBank/DDBJ whole genome shotgun (WGS) entry which is preliminary data.</text>
</comment>
<protein>
    <recommendedName>
        <fullName evidence="2">USP domain-containing protein</fullName>
    </recommendedName>
</protein>
<dbReference type="PROSITE" id="PS50235">
    <property type="entry name" value="USP_3"/>
    <property type="match status" value="1"/>
</dbReference>
<evidence type="ECO:0000313" key="3">
    <source>
        <dbReference type="EMBL" id="KAK5858602.1"/>
    </source>
</evidence>
<dbReference type="GO" id="GO:0016926">
    <property type="term" value="P:protein desumoylation"/>
    <property type="evidence" value="ECO:0007669"/>
    <property type="project" value="TreeGrafter"/>
</dbReference>
<proteinExistence type="predicted"/>
<dbReference type="GO" id="GO:0032183">
    <property type="term" value="F:SUMO binding"/>
    <property type="evidence" value="ECO:0007669"/>
    <property type="project" value="InterPro"/>
</dbReference>
<feature type="compositionally biased region" description="Polar residues" evidence="1">
    <location>
        <begin position="246"/>
        <end position="255"/>
    </location>
</feature>
<feature type="compositionally biased region" description="Low complexity" evidence="1">
    <location>
        <begin position="742"/>
        <end position="753"/>
    </location>
</feature>
<keyword evidence="4" id="KW-1185">Reference proteome</keyword>
<dbReference type="Pfam" id="PF15499">
    <property type="entry name" value="Peptidase_C98"/>
    <property type="match status" value="1"/>
</dbReference>
<gene>
    <name evidence="3" type="ORF">PBY51_002731</name>
</gene>
<sequence length="784" mass="86551">MTVKWVQERAASLECCPWCTTKGLTYALRSYRINLQESITLCTNPQCLFPLVSRSLEDVLASLDPVEPSVANKRKKALAPEEEEEEEGEFVGPVHKRLRSSEPDSFGPQSITDKLMREAEQGALNCVSNGQHAAPKVGDERVNGYRDSPVVETTQRESLQAEDDILDHEPENSACTDVFASATCLTPAGHLPCSSEAVLTSDGAEVAPSHHLVPPDESEEDLCQMNSPPEALNRRCSLDSNQSPIAMDSTEINTPSTPPKEQTARTAGKPLTTDITPCTDLDSIKSKTEGPSSTRITIESDKLVSAPNHLFWNNCDNLCWLDSMLIALVNCKSLSRRKPKDDPQRFSVWQLMRGYEDVCAAIKVHQQTGRDGDVRVPYQVLQKANAELHCLRMTVFKLLQPKLQCKLGQKETPVFALPLLLQTDSWADPLFQSTFHWEFKCSECKAASKERVLKTLPTFTKVLPDWHPLNAVHLAPCNVCCHKNQRRTLILESVPPVFGLHFVEGLPDNDVTIYTFSFKGKRYSITTVIQYNRQLKHFVTWICNSDGSWLEYDDLKHPDCKTHQKLPVPAQDLHVVFWEAEEDNESRACSPSSTFSECPPSENEKNPCLVENGVTADNVLKCSSDHSVLMSHNDADVVCALSASEDGSNIINTTITAEFDTSIGSTTLLDAFEGLSHNDIITLTLVELNEDSEMPLLNENKQTEDLSAPSEDETLDSVPDSSSAVMKSEASPSPDIALPPISNSSDSVESSSSDPTFVPVVKRGQGEGEQLAEAERLAEKRLAG</sequence>
<dbReference type="InterPro" id="IPR028889">
    <property type="entry name" value="USP"/>
</dbReference>
<evidence type="ECO:0000259" key="2">
    <source>
        <dbReference type="PROSITE" id="PS50235"/>
    </source>
</evidence>
<dbReference type="InterPro" id="IPR038765">
    <property type="entry name" value="Papain-like_cys_pep_sf"/>
</dbReference>
<feature type="compositionally biased region" description="Acidic residues" evidence="1">
    <location>
        <begin position="80"/>
        <end position="89"/>
    </location>
</feature>
<evidence type="ECO:0000313" key="4">
    <source>
        <dbReference type="Proteomes" id="UP001346869"/>
    </source>
</evidence>
<dbReference type="GO" id="GO:0030576">
    <property type="term" value="P:Cajal body organization"/>
    <property type="evidence" value="ECO:0007669"/>
    <property type="project" value="InterPro"/>
</dbReference>
<organism evidence="3 4">
    <name type="scientific">Eleginops maclovinus</name>
    <name type="common">Patagonian blennie</name>
    <name type="synonym">Eleginus maclovinus</name>
    <dbReference type="NCBI Taxonomy" id="56733"/>
    <lineage>
        <taxon>Eukaryota</taxon>
        <taxon>Metazoa</taxon>
        <taxon>Chordata</taxon>
        <taxon>Craniata</taxon>
        <taxon>Vertebrata</taxon>
        <taxon>Euteleostomi</taxon>
        <taxon>Actinopterygii</taxon>
        <taxon>Neopterygii</taxon>
        <taxon>Teleostei</taxon>
        <taxon>Neoteleostei</taxon>
        <taxon>Acanthomorphata</taxon>
        <taxon>Eupercaria</taxon>
        <taxon>Perciformes</taxon>
        <taxon>Notothenioidei</taxon>
        <taxon>Eleginopidae</taxon>
        <taxon>Eleginops</taxon>
    </lineage>
</organism>
<accession>A0AAN7XBX9</accession>
<dbReference type="AlphaFoldDB" id="A0AAN7XBX9"/>
<reference evidence="3 4" key="1">
    <citation type="journal article" date="2023" name="Genes (Basel)">
        <title>Chromosome-Level Genome Assembly and Circadian Gene Repertoire of the Patagonia Blennie Eleginops maclovinus-The Closest Ancestral Proxy of Antarctic Cryonotothenioids.</title>
        <authorList>
            <person name="Cheng C.C."/>
            <person name="Rivera-Colon A.G."/>
            <person name="Minhas B.F."/>
            <person name="Wilson L."/>
            <person name="Rayamajhi N."/>
            <person name="Vargas-Chacoff L."/>
            <person name="Catchen J.M."/>
        </authorList>
    </citation>
    <scope>NUCLEOTIDE SEQUENCE [LARGE SCALE GENOMIC DNA]</scope>
    <source>
        <strain evidence="3">JMC-PN-2008</strain>
    </source>
</reference>
<feature type="compositionally biased region" description="Basic and acidic residues" evidence="1">
    <location>
        <begin position="773"/>
        <end position="784"/>
    </location>
</feature>
<dbReference type="InterPro" id="IPR028890">
    <property type="entry name" value="Peptidase_C98"/>
</dbReference>
<dbReference type="PANTHER" id="PTHR15294:SF3">
    <property type="entry name" value="SUMO-SPECIFIC ISOPEPTIDASE USPL1"/>
    <property type="match status" value="1"/>
</dbReference>
<dbReference type="GO" id="GO:0015030">
    <property type="term" value="C:Cajal body"/>
    <property type="evidence" value="ECO:0007669"/>
    <property type="project" value="TreeGrafter"/>
</dbReference>
<evidence type="ECO:0000256" key="1">
    <source>
        <dbReference type="SAM" id="MobiDB-lite"/>
    </source>
</evidence>
<feature type="region of interest" description="Disordered" evidence="1">
    <location>
        <begin position="701"/>
        <end position="784"/>
    </location>
</feature>
<name>A0AAN7XBX9_ELEMC</name>
<dbReference type="EMBL" id="JAUZQC010000015">
    <property type="protein sequence ID" value="KAK5858602.1"/>
    <property type="molecule type" value="Genomic_DNA"/>
</dbReference>
<feature type="region of interest" description="Disordered" evidence="1">
    <location>
        <begin position="207"/>
        <end position="232"/>
    </location>
</feature>
<reference evidence="3 4" key="2">
    <citation type="journal article" date="2023" name="Mol. Biol. Evol.">
        <title>Genomics of Secondarily Temperate Adaptation in the Only Non-Antarctic Icefish.</title>
        <authorList>
            <person name="Rivera-Colon A.G."/>
            <person name="Rayamajhi N."/>
            <person name="Minhas B.F."/>
            <person name="Madrigal G."/>
            <person name="Bilyk K.T."/>
            <person name="Yoon V."/>
            <person name="Hune M."/>
            <person name="Gregory S."/>
            <person name="Cheng C.H.C."/>
            <person name="Catchen J.M."/>
        </authorList>
    </citation>
    <scope>NUCLEOTIDE SEQUENCE [LARGE SCALE GENOMIC DNA]</scope>
    <source>
        <strain evidence="3">JMC-PN-2008</strain>
    </source>
</reference>
<dbReference type="InterPro" id="IPR033505">
    <property type="entry name" value="USPL1"/>
</dbReference>
<dbReference type="Proteomes" id="UP001346869">
    <property type="component" value="Unassembled WGS sequence"/>
</dbReference>
<feature type="domain" description="USP" evidence="2">
    <location>
        <begin position="310"/>
        <end position="581"/>
    </location>
</feature>
<dbReference type="PANTHER" id="PTHR15294">
    <property type="entry name" value="RETINOVIN-RELATED"/>
    <property type="match status" value="1"/>
</dbReference>
<feature type="region of interest" description="Disordered" evidence="1">
    <location>
        <begin position="70"/>
        <end position="108"/>
    </location>
</feature>
<feature type="region of interest" description="Disordered" evidence="1">
    <location>
        <begin position="246"/>
        <end position="272"/>
    </location>
</feature>